<comment type="caution">
    <text evidence="2">The sequence shown here is derived from an EMBL/GenBank/DDBJ whole genome shotgun (WGS) entry which is preliminary data.</text>
</comment>
<evidence type="ECO:0000313" key="2">
    <source>
        <dbReference type="EMBL" id="PKR50388.1"/>
    </source>
</evidence>
<name>A0A2N3KIL3_9PROT</name>
<dbReference type="OrthoDB" id="9764804at2"/>
<dbReference type="PROSITE" id="PS51318">
    <property type="entry name" value="TAT"/>
    <property type="match status" value="1"/>
</dbReference>
<dbReference type="InterPro" id="IPR052025">
    <property type="entry name" value="Xyloglucanase_GH74"/>
</dbReference>
<dbReference type="InterPro" id="IPR015943">
    <property type="entry name" value="WD40/YVTN_repeat-like_dom_sf"/>
</dbReference>
<dbReference type="EMBL" id="NWTK01000017">
    <property type="protein sequence ID" value="PKR50388.1"/>
    <property type="molecule type" value="Genomic_DNA"/>
</dbReference>
<feature type="chain" id="PRO_5014833462" evidence="1">
    <location>
        <begin position="36"/>
        <end position="313"/>
    </location>
</feature>
<evidence type="ECO:0000313" key="3">
    <source>
        <dbReference type="Proteomes" id="UP000233597"/>
    </source>
</evidence>
<keyword evidence="1" id="KW-0732">Signal</keyword>
<reference evidence="2 3" key="1">
    <citation type="submission" date="2017-09" db="EMBL/GenBank/DDBJ databases">
        <title>Biodiversity and function of Thalassospira species in the particle-attached aromatic-hydrocarbon-degrading consortia from the surface seawater of the South China Sea.</title>
        <authorList>
            <person name="Dong C."/>
            <person name="Liu R."/>
            <person name="Shao Z."/>
        </authorList>
    </citation>
    <scope>NUCLEOTIDE SEQUENCE [LARGE SCALE GENOMIC DNA]</scope>
    <source>
        <strain evidence="2 3">CSC1P2</strain>
    </source>
</reference>
<dbReference type="GO" id="GO:0010411">
    <property type="term" value="P:xyloglucan metabolic process"/>
    <property type="evidence" value="ECO:0007669"/>
    <property type="project" value="TreeGrafter"/>
</dbReference>
<dbReference type="SUPFAM" id="SSF110296">
    <property type="entry name" value="Oligoxyloglucan reducing end-specific cellobiohydrolase"/>
    <property type="match status" value="1"/>
</dbReference>
<gene>
    <name evidence="2" type="ORF">COO20_21125</name>
</gene>
<sequence length="313" mass="32535">MKRNTIVAGPVSRRALLHGLVAGAGFCLLPATAFAAASKSTSSAIAFYGNALIVARGSALLYRDGGQNWTALSEMSAGTILTLATHLERPDRIIGGLDAGGVVLSVDGGKSWNVRGQGLPEAAVTAITTAATNPDTIYAAIRGDGLWQSDDAGQSWVFVMDRPWLANAERDLTALSSVDLATGMGGIWLYAGTDTGVTRVPDCFCRWQDVQPGDAMDALASGKQATPKVPLPEGEPVSALVSAVSRPATLYAGLPSGIWQSQDAGVIWLKRSEVIATALAVHPLRADDLAIVNDDGVLQSPDGGRTWTAIANI</sequence>
<organism evidence="2 3">
    <name type="scientific">Thalassospira marina</name>
    <dbReference type="NCBI Taxonomy" id="2048283"/>
    <lineage>
        <taxon>Bacteria</taxon>
        <taxon>Pseudomonadati</taxon>
        <taxon>Pseudomonadota</taxon>
        <taxon>Alphaproteobacteria</taxon>
        <taxon>Rhodospirillales</taxon>
        <taxon>Thalassospiraceae</taxon>
        <taxon>Thalassospira</taxon>
    </lineage>
</organism>
<dbReference type="Proteomes" id="UP000233597">
    <property type="component" value="Unassembled WGS sequence"/>
</dbReference>
<dbReference type="Gene3D" id="2.130.10.10">
    <property type="entry name" value="YVTN repeat-like/Quinoprotein amine dehydrogenase"/>
    <property type="match status" value="2"/>
</dbReference>
<dbReference type="PANTHER" id="PTHR43739">
    <property type="entry name" value="XYLOGLUCANASE (EUROFUNG)"/>
    <property type="match status" value="1"/>
</dbReference>
<evidence type="ECO:0000256" key="1">
    <source>
        <dbReference type="SAM" id="SignalP"/>
    </source>
</evidence>
<protein>
    <submittedName>
        <fullName evidence="2">Pyridine nucleotide-disulfide oxidoreductase</fullName>
    </submittedName>
</protein>
<dbReference type="InterPro" id="IPR006311">
    <property type="entry name" value="TAT_signal"/>
</dbReference>
<feature type="signal peptide" evidence="1">
    <location>
        <begin position="1"/>
        <end position="35"/>
    </location>
</feature>
<dbReference type="AlphaFoldDB" id="A0A2N3KIL3"/>
<accession>A0A2N3KIL3</accession>
<dbReference type="RefSeq" id="WP_101270199.1">
    <property type="nucleotide sequence ID" value="NZ_NWTK01000017.1"/>
</dbReference>
<dbReference type="PANTHER" id="PTHR43739:SF5">
    <property type="entry name" value="EXO-ALPHA-SIALIDASE"/>
    <property type="match status" value="1"/>
</dbReference>
<proteinExistence type="predicted"/>